<reference evidence="6 7" key="1">
    <citation type="submission" date="2015-12" db="EMBL/GenBank/DDBJ databases">
        <title>Draft genome of the nematode, Onchocerca flexuosa.</title>
        <authorList>
            <person name="Mitreva M."/>
        </authorList>
    </citation>
    <scope>NUCLEOTIDE SEQUENCE [LARGE SCALE GENOMIC DNA]</scope>
    <source>
        <strain evidence="6">Red Deer</strain>
    </source>
</reference>
<evidence type="ECO:0000313" key="6">
    <source>
        <dbReference type="EMBL" id="OZC05359.1"/>
    </source>
</evidence>
<dbReference type="InterPro" id="IPR035979">
    <property type="entry name" value="RBD_domain_sf"/>
</dbReference>
<dbReference type="Pfam" id="PF25969">
    <property type="entry name" value="NUDT9_N"/>
    <property type="match status" value="1"/>
</dbReference>
<proteinExistence type="predicted"/>
<dbReference type="CDD" id="cd03670">
    <property type="entry name" value="NUDIX_ADPRase_Nudt9"/>
    <property type="match status" value="1"/>
</dbReference>
<dbReference type="Pfam" id="PF00076">
    <property type="entry name" value="RRM_1"/>
    <property type="match status" value="1"/>
</dbReference>
<name>A0A238BIR5_9BILA</name>
<keyword evidence="1 2" id="KW-0694">RNA-binding</keyword>
<evidence type="ECO:0000259" key="4">
    <source>
        <dbReference type="PROSITE" id="PS50102"/>
    </source>
</evidence>
<dbReference type="PANTHER" id="PTHR13030:SF8">
    <property type="entry name" value="ADP-RIBOSE PYROPHOSPHATASE, MITOCHONDRIAL"/>
    <property type="match status" value="1"/>
</dbReference>
<feature type="compositionally biased region" description="Basic and acidic residues" evidence="3">
    <location>
        <begin position="481"/>
        <end position="490"/>
    </location>
</feature>
<dbReference type="InterPro" id="IPR000504">
    <property type="entry name" value="RRM_dom"/>
</dbReference>
<evidence type="ECO:0008006" key="8">
    <source>
        <dbReference type="Google" id="ProtNLM"/>
    </source>
</evidence>
<dbReference type="OrthoDB" id="9972248at2759"/>
<keyword evidence="7" id="KW-1185">Reference proteome</keyword>
<dbReference type="Gene3D" id="3.30.70.330">
    <property type="match status" value="1"/>
</dbReference>
<evidence type="ECO:0000256" key="3">
    <source>
        <dbReference type="SAM" id="MobiDB-lite"/>
    </source>
</evidence>
<evidence type="ECO:0000313" key="7">
    <source>
        <dbReference type="Proteomes" id="UP000242913"/>
    </source>
</evidence>
<feature type="compositionally biased region" description="Pro residues" evidence="3">
    <location>
        <begin position="462"/>
        <end position="475"/>
    </location>
</feature>
<evidence type="ECO:0000259" key="5">
    <source>
        <dbReference type="PROSITE" id="PS51462"/>
    </source>
</evidence>
<feature type="domain" description="Nudix hydrolase" evidence="5">
    <location>
        <begin position="112"/>
        <end position="254"/>
    </location>
</feature>
<dbReference type="GO" id="GO:0003723">
    <property type="term" value="F:RNA binding"/>
    <property type="evidence" value="ECO:0007669"/>
    <property type="project" value="UniProtKB-UniRule"/>
</dbReference>
<dbReference type="InterPro" id="IPR039989">
    <property type="entry name" value="NUDT9"/>
</dbReference>
<dbReference type="Proteomes" id="UP000242913">
    <property type="component" value="Unassembled WGS sequence"/>
</dbReference>
<dbReference type="PROSITE" id="PS51462">
    <property type="entry name" value="NUDIX"/>
    <property type="match status" value="1"/>
</dbReference>
<feature type="compositionally biased region" description="Basic residues" evidence="3">
    <location>
        <begin position="406"/>
        <end position="426"/>
    </location>
</feature>
<dbReference type="FunFam" id="3.90.79.10:FF:000110">
    <property type="entry name" value="Putative nudix hydrolase 6"/>
    <property type="match status" value="1"/>
</dbReference>
<evidence type="ECO:0000256" key="1">
    <source>
        <dbReference type="ARBA" id="ARBA00022884"/>
    </source>
</evidence>
<dbReference type="InterPro" id="IPR003954">
    <property type="entry name" value="RRM_euk-type"/>
</dbReference>
<dbReference type="PANTHER" id="PTHR13030">
    <property type="entry name" value="NUDIX HYDROLASE"/>
    <property type="match status" value="1"/>
</dbReference>
<feature type="region of interest" description="Disordered" evidence="3">
    <location>
        <begin position="392"/>
        <end position="499"/>
    </location>
</feature>
<dbReference type="Pfam" id="PF00293">
    <property type="entry name" value="NUDIX"/>
    <property type="match status" value="1"/>
</dbReference>
<evidence type="ECO:0000256" key="2">
    <source>
        <dbReference type="PROSITE-ProRule" id="PRU00176"/>
    </source>
</evidence>
<dbReference type="SMART" id="SM00361">
    <property type="entry name" value="RRM_1"/>
    <property type="match status" value="1"/>
</dbReference>
<dbReference type="InterPro" id="IPR000086">
    <property type="entry name" value="NUDIX_hydrolase_dom"/>
</dbReference>
<dbReference type="Gene3D" id="3.90.79.10">
    <property type="entry name" value="Nucleoside Triphosphate Pyrophosphohydrolase"/>
    <property type="match status" value="1"/>
</dbReference>
<protein>
    <recommendedName>
        <fullName evidence="8">Nudix hydrolase domain-containing protein</fullName>
    </recommendedName>
</protein>
<gene>
    <name evidence="6" type="ORF">X798_07671</name>
</gene>
<dbReference type="SUPFAM" id="SSF55811">
    <property type="entry name" value="Nudix"/>
    <property type="match status" value="1"/>
</dbReference>
<dbReference type="AlphaFoldDB" id="A0A238BIR5"/>
<sequence length="499" mass="56994">MLAASIGFIRSVMNFSSVANSKMHYKCRNIEKPYLHSDVYRINVPDEKIKWEVIWPEYAPQDFTSLRAIDKPWADSNDFKNRKFNLDKTGRPLNPVGRTGLRGRGVLGRWGPNHAADPIVSRIHHGQLQFVGIARRDSGEWAIPGGMVDAGEDIQETLKREFTEEALDGKKYPELDMLWCKGVELYRGYVDDPRNTDNAWIETVVVNFHDNDGFLNNVTLKAGDDAIKLRWITVSVGEKLYSSHEDFIKLLAQHHNCLVSFAVILVRSSPGVDVKCLEVKLTGSNEGLNKYQALSTMSRRPGPPSIDGLYSLKIDNISYQTAPQDLRRLFEKYGEIGDIHIPRDRYTKQSKGFGFVRFYSRRDAEYAMDRMDGRWVDGREIRVAMARYERPIDERSRNGGSGGYRSSRRSRTRSRSRSPRRRRSSTRSRSGSRYNERRSTSRGRSVSRGRSPVSRRSVNSNSPPPRNVSRSPPPRGSRSPVTRDRDRLDDASNGNDTNY</sequence>
<dbReference type="CDD" id="cd12311">
    <property type="entry name" value="RRM_SRSF2_SRSF8"/>
    <property type="match status" value="1"/>
</dbReference>
<feature type="domain" description="RRM" evidence="4">
    <location>
        <begin position="310"/>
        <end position="388"/>
    </location>
</feature>
<dbReference type="SUPFAM" id="SSF54928">
    <property type="entry name" value="RNA-binding domain, RBD"/>
    <property type="match status" value="1"/>
</dbReference>
<feature type="compositionally biased region" description="Low complexity" evidence="3">
    <location>
        <begin position="442"/>
        <end position="461"/>
    </location>
</feature>
<dbReference type="GO" id="GO:0047631">
    <property type="term" value="F:ADP-ribose diphosphatase activity"/>
    <property type="evidence" value="ECO:0007669"/>
    <property type="project" value="InterPro"/>
</dbReference>
<organism evidence="6 7">
    <name type="scientific">Onchocerca flexuosa</name>
    <dbReference type="NCBI Taxonomy" id="387005"/>
    <lineage>
        <taxon>Eukaryota</taxon>
        <taxon>Metazoa</taxon>
        <taxon>Ecdysozoa</taxon>
        <taxon>Nematoda</taxon>
        <taxon>Chromadorea</taxon>
        <taxon>Rhabditida</taxon>
        <taxon>Spirurina</taxon>
        <taxon>Spiruromorpha</taxon>
        <taxon>Filarioidea</taxon>
        <taxon>Onchocercidae</taxon>
        <taxon>Onchocerca</taxon>
    </lineage>
</organism>
<dbReference type="EMBL" id="KZ271521">
    <property type="protein sequence ID" value="OZC05359.1"/>
    <property type="molecule type" value="Genomic_DNA"/>
</dbReference>
<accession>A0A238BIR5</accession>
<dbReference type="InterPro" id="IPR015797">
    <property type="entry name" value="NUDIX_hydrolase-like_dom_sf"/>
</dbReference>
<dbReference type="SMART" id="SM00360">
    <property type="entry name" value="RRM"/>
    <property type="match status" value="1"/>
</dbReference>
<dbReference type="InterPro" id="IPR012677">
    <property type="entry name" value="Nucleotide-bd_a/b_plait_sf"/>
</dbReference>
<dbReference type="PROSITE" id="PS50102">
    <property type="entry name" value="RRM"/>
    <property type="match status" value="1"/>
</dbReference>